<organism evidence="11 12">
    <name type="scientific">Streptomyces sudanensis</name>
    <dbReference type="NCBI Taxonomy" id="436397"/>
    <lineage>
        <taxon>Bacteria</taxon>
        <taxon>Bacillati</taxon>
        <taxon>Actinomycetota</taxon>
        <taxon>Actinomycetes</taxon>
        <taxon>Kitasatosporales</taxon>
        <taxon>Streptomycetaceae</taxon>
        <taxon>Streptomyces</taxon>
    </lineage>
</organism>
<protein>
    <recommendedName>
        <fullName evidence="2">site-specific DNA-methyltransferase (adenine-specific)</fullName>
        <ecNumber evidence="2">2.1.1.72</ecNumber>
    </recommendedName>
</protein>
<evidence type="ECO:0000313" key="11">
    <source>
        <dbReference type="EMBL" id="URN15578.1"/>
    </source>
</evidence>
<dbReference type="Proteomes" id="UP001056383">
    <property type="component" value="Chromosome"/>
</dbReference>
<proteinExistence type="inferred from homology"/>
<dbReference type="PANTHER" id="PTHR42933:SF4">
    <property type="entry name" value="TYPE I RESTRICTION ENZYME ECOKI METHYLASE SUBUNIT"/>
    <property type="match status" value="1"/>
</dbReference>
<dbReference type="Pfam" id="PF12161">
    <property type="entry name" value="HsdM_N"/>
    <property type="match status" value="1"/>
</dbReference>
<dbReference type="Gene3D" id="1.20.1260.30">
    <property type="match status" value="1"/>
</dbReference>
<reference evidence="11" key="1">
    <citation type="submission" date="2022-04" db="EMBL/GenBank/DDBJ databases">
        <title>Systematic whole-genome sequencing reveals an unexpected diversity among actinomycetoma pathogens and provides insights into their antibacterial susceptibilities.</title>
        <authorList>
            <person name="Watson A.K."/>
            <person name="Kepplinger B."/>
            <person name="Bakhiet S.M."/>
            <person name="Mhmoud N.A."/>
            <person name="Chapman J."/>
            <person name="Allenby N."/>
            <person name="Mickiewicz K."/>
            <person name="Goodfellow M."/>
            <person name="Fahal A.H."/>
            <person name="Errington J."/>
        </authorList>
    </citation>
    <scope>NUCLEOTIDE SEQUENCE</scope>
    <source>
        <strain evidence="11">SD 504</strain>
    </source>
</reference>
<dbReference type="InterPro" id="IPR051537">
    <property type="entry name" value="DNA_Adenine_Mtase"/>
</dbReference>
<dbReference type="InterPro" id="IPR022749">
    <property type="entry name" value="D12N6_MeTrfase_N"/>
</dbReference>
<evidence type="ECO:0000256" key="5">
    <source>
        <dbReference type="ARBA" id="ARBA00022691"/>
    </source>
</evidence>
<keyword evidence="12" id="KW-1185">Reference proteome</keyword>
<sequence>MTTTEARRLVDKLWSYCHVLRDDGVSTIDYVEQLTLLVFLKMAHEAQSRPPMFREQIMPEGTVWEGRGWPELLNNDGAELEAAYTQLLEDLGAQRKDTTFHLIFNGARNRIHDPAKLKRLVKDLIDKENWSGQKTDIKGDAYEELLSRGAEDIKSGAGQYFTPRPLIQAIVDCVRPTPDDTITDPACGTGGFLLSAAEYILDEYGNRLTPEQREHLSSGGIWGTELVRNTARLAAMNLFLHGIGQPTGKALVRTRDALAAPPDKRASLVLANPPFGKKSSITVYGDDGSAAREAIAYERRDFWVTTTNKQLNFMQHIASLLEINGRAAVVVPDNVLFEGGAGETIRRRLLKEYDVHTLLRLPTGIFYAGGVKANVLFFERRQARPNQPWTEKLWVYDFRTAQHFTLKQNPLTRAHLEDFVQCYRPGEDRSKRVETERFKAYTYEELTARDKANLDITWLRDPSLDDADNLPAPEVLAAEIVEDLQAALEEFAAIAETLQQARGGAPAEEAAEESAPVTD</sequence>
<feature type="region of interest" description="Disordered" evidence="8">
    <location>
        <begin position="499"/>
        <end position="519"/>
    </location>
</feature>
<dbReference type="PANTHER" id="PTHR42933">
    <property type="entry name" value="SLR6095 PROTEIN"/>
    <property type="match status" value="1"/>
</dbReference>
<evidence type="ECO:0000256" key="2">
    <source>
        <dbReference type="ARBA" id="ARBA00011900"/>
    </source>
</evidence>
<dbReference type="PROSITE" id="PS00092">
    <property type="entry name" value="N6_MTASE"/>
    <property type="match status" value="1"/>
</dbReference>
<feature type="compositionally biased region" description="Low complexity" evidence="8">
    <location>
        <begin position="505"/>
        <end position="519"/>
    </location>
</feature>
<evidence type="ECO:0000256" key="7">
    <source>
        <dbReference type="ARBA" id="ARBA00047942"/>
    </source>
</evidence>
<comment type="catalytic activity">
    <reaction evidence="7">
        <text>a 2'-deoxyadenosine in DNA + S-adenosyl-L-methionine = an N(6)-methyl-2'-deoxyadenosine in DNA + S-adenosyl-L-homocysteine + H(+)</text>
        <dbReference type="Rhea" id="RHEA:15197"/>
        <dbReference type="Rhea" id="RHEA-COMP:12418"/>
        <dbReference type="Rhea" id="RHEA-COMP:12419"/>
        <dbReference type="ChEBI" id="CHEBI:15378"/>
        <dbReference type="ChEBI" id="CHEBI:57856"/>
        <dbReference type="ChEBI" id="CHEBI:59789"/>
        <dbReference type="ChEBI" id="CHEBI:90615"/>
        <dbReference type="ChEBI" id="CHEBI:90616"/>
        <dbReference type="EC" id="2.1.1.72"/>
    </reaction>
</comment>
<comment type="similarity">
    <text evidence="1">Belongs to the N(4)/N(6)-methyltransferase family.</text>
</comment>
<evidence type="ECO:0000256" key="1">
    <source>
        <dbReference type="ARBA" id="ARBA00006594"/>
    </source>
</evidence>
<keyword evidence="6" id="KW-0680">Restriction system</keyword>
<dbReference type="EMBL" id="CP095474">
    <property type="protein sequence ID" value="URN15578.1"/>
    <property type="molecule type" value="Genomic_DNA"/>
</dbReference>
<evidence type="ECO:0000256" key="4">
    <source>
        <dbReference type="ARBA" id="ARBA00022679"/>
    </source>
</evidence>
<dbReference type="Pfam" id="PF02384">
    <property type="entry name" value="N6_Mtase"/>
    <property type="match status" value="1"/>
</dbReference>
<dbReference type="RefSeq" id="WP_010469980.1">
    <property type="nucleotide sequence ID" value="NZ_CP095474.1"/>
</dbReference>
<dbReference type="Gene3D" id="3.40.50.150">
    <property type="entry name" value="Vaccinia Virus protein VP39"/>
    <property type="match status" value="1"/>
</dbReference>
<dbReference type="InterPro" id="IPR029063">
    <property type="entry name" value="SAM-dependent_MTases_sf"/>
</dbReference>
<feature type="domain" description="DNA methylase adenine-specific" evidence="9">
    <location>
        <begin position="134"/>
        <end position="431"/>
    </location>
</feature>
<keyword evidence="5" id="KW-0949">S-adenosyl-L-methionine</keyword>
<gene>
    <name evidence="11" type="ORF">MW084_06005</name>
</gene>
<evidence type="ECO:0000259" key="9">
    <source>
        <dbReference type="Pfam" id="PF02384"/>
    </source>
</evidence>
<keyword evidence="3" id="KW-0489">Methyltransferase</keyword>
<evidence type="ECO:0000259" key="10">
    <source>
        <dbReference type="Pfam" id="PF12161"/>
    </source>
</evidence>
<dbReference type="EC" id="2.1.1.72" evidence="2"/>
<dbReference type="InterPro" id="IPR002052">
    <property type="entry name" value="DNA_methylase_N6_adenine_CS"/>
</dbReference>
<accession>A0ABY4TCN6</accession>
<feature type="domain" description="N6 adenine-specific DNA methyltransferase N-terminal" evidence="10">
    <location>
        <begin position="10"/>
        <end position="123"/>
    </location>
</feature>
<name>A0ABY4TCN6_9ACTN</name>
<dbReference type="InterPro" id="IPR038333">
    <property type="entry name" value="T1MK-like_N_sf"/>
</dbReference>
<dbReference type="PRINTS" id="PR00507">
    <property type="entry name" value="N12N6MTFRASE"/>
</dbReference>
<keyword evidence="4" id="KW-0808">Transferase</keyword>
<evidence type="ECO:0000256" key="6">
    <source>
        <dbReference type="ARBA" id="ARBA00022747"/>
    </source>
</evidence>
<evidence type="ECO:0000256" key="3">
    <source>
        <dbReference type="ARBA" id="ARBA00022603"/>
    </source>
</evidence>
<dbReference type="SUPFAM" id="SSF53335">
    <property type="entry name" value="S-adenosyl-L-methionine-dependent methyltransferases"/>
    <property type="match status" value="1"/>
</dbReference>
<evidence type="ECO:0000256" key="8">
    <source>
        <dbReference type="SAM" id="MobiDB-lite"/>
    </source>
</evidence>
<dbReference type="InterPro" id="IPR003356">
    <property type="entry name" value="DNA_methylase_A-5"/>
</dbReference>
<evidence type="ECO:0000313" key="12">
    <source>
        <dbReference type="Proteomes" id="UP001056383"/>
    </source>
</evidence>